<sequence length="348" mass="38534">MSLSIELLSIKNPNHRLSYGSGSVKRVSSSSASYLPSLRFEARACQVSISARNAVPPKGLGVGFRFPDRTRSFNRSIFVSAASHEESKPSEIEIEKDGDNIDIKAEESEETWKQALASFKEQALKMQSVSQEAYELYSKKALVILKETSEQLKIQAEKAREDLTVIAKEISEEGKEYLTTATKNAPQPVKEIAQTFSADDLDEFTNIRDFHLGIPYGFLLSLGGFLSFLITGSISAVRFGVILGGTLLALSISSLKSYQRNEKSAVALKGQAAIATIIFLREVRCFSQRLTFPNFLTISLRFVSLFILSFMFLNMMVPPKEASGEIIRSLLIVTCSSKLLESRKISLC</sequence>
<feature type="coiled-coil region" evidence="6">
    <location>
        <begin position="142"/>
        <end position="169"/>
    </location>
</feature>
<comment type="caution">
    <text evidence="8">The sequence shown here is derived from an EMBL/GenBank/DDBJ whole genome shotgun (WGS) entry which is preliminary data.</text>
</comment>
<dbReference type="Gene3D" id="1.10.10.1740">
    <property type="entry name" value="Transmembrane protein 14-like"/>
    <property type="match status" value="1"/>
</dbReference>
<dbReference type="GO" id="GO:0009706">
    <property type="term" value="C:chloroplast inner membrane"/>
    <property type="evidence" value="ECO:0007669"/>
    <property type="project" value="TreeGrafter"/>
</dbReference>
<keyword evidence="4 7" id="KW-1133">Transmembrane helix</keyword>
<evidence type="ECO:0000256" key="1">
    <source>
        <dbReference type="ARBA" id="ARBA00004370"/>
    </source>
</evidence>
<gene>
    <name evidence="8" type="ORF">Dsin_017483</name>
</gene>
<name>A0AAE0AGF9_9ROSI</name>
<evidence type="ECO:0000313" key="9">
    <source>
        <dbReference type="Proteomes" id="UP001281410"/>
    </source>
</evidence>
<accession>A0AAE0AGF9</accession>
<evidence type="ECO:0008006" key="10">
    <source>
        <dbReference type="Google" id="ProtNLM"/>
    </source>
</evidence>
<evidence type="ECO:0000256" key="5">
    <source>
        <dbReference type="ARBA" id="ARBA00023136"/>
    </source>
</evidence>
<protein>
    <recommendedName>
        <fullName evidence="10">Protein FATTY ACID EXPORT 3, chloroplastic</fullName>
    </recommendedName>
</protein>
<dbReference type="InterPro" id="IPR044890">
    <property type="entry name" value="TMEM14_sf"/>
</dbReference>
<evidence type="ECO:0000256" key="7">
    <source>
        <dbReference type="SAM" id="Phobius"/>
    </source>
</evidence>
<dbReference type="Pfam" id="PF03647">
    <property type="entry name" value="Tmemb_14"/>
    <property type="match status" value="1"/>
</dbReference>
<comment type="subcellular location">
    <subcellularLocation>
        <location evidence="1">Membrane</location>
    </subcellularLocation>
</comment>
<feature type="transmembrane region" description="Helical" evidence="7">
    <location>
        <begin position="295"/>
        <end position="313"/>
    </location>
</feature>
<keyword evidence="5 7" id="KW-0472">Membrane</keyword>
<proteinExistence type="inferred from homology"/>
<evidence type="ECO:0000256" key="6">
    <source>
        <dbReference type="SAM" id="Coils"/>
    </source>
</evidence>
<organism evidence="8 9">
    <name type="scientific">Dipteronia sinensis</name>
    <dbReference type="NCBI Taxonomy" id="43782"/>
    <lineage>
        <taxon>Eukaryota</taxon>
        <taxon>Viridiplantae</taxon>
        <taxon>Streptophyta</taxon>
        <taxon>Embryophyta</taxon>
        <taxon>Tracheophyta</taxon>
        <taxon>Spermatophyta</taxon>
        <taxon>Magnoliopsida</taxon>
        <taxon>eudicotyledons</taxon>
        <taxon>Gunneridae</taxon>
        <taxon>Pentapetalae</taxon>
        <taxon>rosids</taxon>
        <taxon>malvids</taxon>
        <taxon>Sapindales</taxon>
        <taxon>Sapindaceae</taxon>
        <taxon>Hippocastanoideae</taxon>
        <taxon>Acereae</taxon>
        <taxon>Dipteronia</taxon>
    </lineage>
</organism>
<dbReference type="Proteomes" id="UP001281410">
    <property type="component" value="Unassembled WGS sequence"/>
</dbReference>
<keyword evidence="6" id="KW-0175">Coiled coil</keyword>
<dbReference type="PANTHER" id="PTHR12668">
    <property type="entry name" value="TRANSMEMBRANE PROTEIN 14, 15"/>
    <property type="match status" value="1"/>
</dbReference>
<reference evidence="8" key="1">
    <citation type="journal article" date="2023" name="Plant J.">
        <title>Genome sequences and population genomics provide insights into the demographic history, inbreeding, and mutation load of two 'living fossil' tree species of Dipteronia.</title>
        <authorList>
            <person name="Feng Y."/>
            <person name="Comes H.P."/>
            <person name="Chen J."/>
            <person name="Zhu S."/>
            <person name="Lu R."/>
            <person name="Zhang X."/>
            <person name="Li P."/>
            <person name="Qiu J."/>
            <person name="Olsen K.M."/>
            <person name="Qiu Y."/>
        </authorList>
    </citation>
    <scope>NUCLEOTIDE SEQUENCE</scope>
    <source>
        <strain evidence="8">NBL</strain>
    </source>
</reference>
<dbReference type="InterPro" id="IPR005349">
    <property type="entry name" value="TMEM14"/>
</dbReference>
<dbReference type="EMBL" id="JANJYJ010000005">
    <property type="protein sequence ID" value="KAK3212777.1"/>
    <property type="molecule type" value="Genomic_DNA"/>
</dbReference>
<dbReference type="GO" id="GO:0015245">
    <property type="term" value="F:fatty acid transmembrane transporter activity"/>
    <property type="evidence" value="ECO:0007669"/>
    <property type="project" value="TreeGrafter"/>
</dbReference>
<evidence type="ECO:0000256" key="3">
    <source>
        <dbReference type="ARBA" id="ARBA00022692"/>
    </source>
</evidence>
<evidence type="ECO:0000256" key="2">
    <source>
        <dbReference type="ARBA" id="ARBA00007590"/>
    </source>
</evidence>
<evidence type="ECO:0000256" key="4">
    <source>
        <dbReference type="ARBA" id="ARBA00022989"/>
    </source>
</evidence>
<comment type="similarity">
    <text evidence="2">Belongs to the TMEM14 family.</text>
</comment>
<feature type="transmembrane region" description="Helical" evidence="7">
    <location>
        <begin position="236"/>
        <end position="254"/>
    </location>
</feature>
<evidence type="ECO:0000313" key="8">
    <source>
        <dbReference type="EMBL" id="KAK3212777.1"/>
    </source>
</evidence>
<keyword evidence="9" id="KW-1185">Reference proteome</keyword>
<keyword evidence="3 7" id="KW-0812">Transmembrane</keyword>
<dbReference type="AlphaFoldDB" id="A0AAE0AGF9"/>
<dbReference type="PANTHER" id="PTHR12668:SF43">
    <property type="entry name" value="TRANSMEMBRANE PROTEIN 14 HOMOLOG"/>
    <property type="match status" value="1"/>
</dbReference>